<feature type="compositionally biased region" description="Basic and acidic residues" evidence="2">
    <location>
        <begin position="561"/>
        <end position="577"/>
    </location>
</feature>
<dbReference type="SMART" id="SM01007">
    <property type="entry name" value="Aldolase_II"/>
    <property type="match status" value="1"/>
</dbReference>
<evidence type="ECO:0000313" key="4">
    <source>
        <dbReference type="EMBL" id="KAL3103188.1"/>
    </source>
</evidence>
<comment type="caution">
    <text evidence="4">The sequence shown here is derived from an EMBL/GenBank/DDBJ whole genome shotgun (WGS) entry which is preliminary data.</text>
</comment>
<gene>
    <name evidence="4" type="ORF">niasHS_002374</name>
</gene>
<feature type="region of interest" description="Disordered" evidence="2">
    <location>
        <begin position="530"/>
        <end position="599"/>
    </location>
</feature>
<dbReference type="InterPro" id="IPR051017">
    <property type="entry name" value="Aldolase-II_Adducin_sf"/>
</dbReference>
<feature type="compositionally biased region" description="Basic residues" evidence="2">
    <location>
        <begin position="750"/>
        <end position="760"/>
    </location>
</feature>
<sequence length="772" mass="85189">MQRFDGKDKANGQRGEFCSNLTTEEYLREMQRPAAIKEDLWEMGRRRRVRQVLGASDFCSELEQLIQHDVAASVSVPDRLDRRSFLCRHPSPPTAAAFIQRLPQLPALNVHQMIDSPPIPIADIPPNGKCAQAETVARNKLATLYRLVDLFHWSQGIYNHITLRLSGTDPMEILINPFGLLYHEVTASSLIKLDLAGTVLDQGFTHLGVNQAAYVLHSAIHESRPGNSRASADSLNSNYPLINLHPISVLIALFSSYVLCVLHLHTAVVTAVASMKCGLLPLCQEAMIVGPVAYHDYQGILTNEEEKRSIVRDLGDKNVLILRNHGFVACGQSVEDALHLAFHTIIACETQIRASRVGLANLIIPSKEAALNAYKTARKGGGGVNRLQNDISQLSARGTKKSADGVPSPAAPSWGIGELEWEAWCRVLDSAGYHTAHSYKEPPLLRRGRRHEPRHHSMYNLSSVATPSNGPASVGEAEEDEQGLVGISHCHRIATLQSRAKWLNSPNRYQKVQLTETGTDQPRVITKWVQQQSNERSAGGHGGTPVKIHSPHQFSPCGRTTDPREFRERQRRMKETRLSSTVSPGPRSQLLTDGRTRAETGLADGSGALYIGTASKGIIDRSHQHNAQVYRCLYAQNPFNEMNGDLIGYLNEMESMESAQVRKSKSSPAIAEVNGGKAVEKTQQNHQGKEKVTRMVNGHEGRSASEEAKGINGTVVVNGRSKDERNGGRTVTTTGETMISDATDGEQQQQKRKKKRKRGRSFFASIVHRKNK</sequence>
<reference evidence="4 5" key="1">
    <citation type="submission" date="2024-10" db="EMBL/GenBank/DDBJ databases">
        <authorList>
            <person name="Kim D."/>
        </authorList>
    </citation>
    <scope>NUCLEOTIDE SEQUENCE [LARGE SCALE GENOMIC DNA]</scope>
    <source>
        <strain evidence="4">Taebaek</strain>
    </source>
</reference>
<dbReference type="Proteomes" id="UP001620645">
    <property type="component" value="Unassembled WGS sequence"/>
</dbReference>
<evidence type="ECO:0000256" key="1">
    <source>
        <dbReference type="ARBA" id="ARBA00006274"/>
    </source>
</evidence>
<dbReference type="Gene3D" id="3.40.225.10">
    <property type="entry name" value="Class II aldolase/adducin N-terminal domain"/>
    <property type="match status" value="1"/>
</dbReference>
<evidence type="ECO:0000313" key="5">
    <source>
        <dbReference type="Proteomes" id="UP001620645"/>
    </source>
</evidence>
<comment type="similarity">
    <text evidence="1">Belongs to the aldolase class II family. Adducin subfamily.</text>
</comment>
<evidence type="ECO:0000256" key="2">
    <source>
        <dbReference type="SAM" id="MobiDB-lite"/>
    </source>
</evidence>
<dbReference type="PANTHER" id="PTHR10672">
    <property type="entry name" value="ADDUCIN"/>
    <property type="match status" value="1"/>
</dbReference>
<keyword evidence="5" id="KW-1185">Reference proteome</keyword>
<protein>
    <recommendedName>
        <fullName evidence="3">Class II aldolase/adducin N-terminal domain-containing protein</fullName>
    </recommendedName>
</protein>
<accession>A0ABD2KJS8</accession>
<dbReference type="InterPro" id="IPR001303">
    <property type="entry name" value="Aldolase_II/adducin_N"/>
</dbReference>
<dbReference type="PANTHER" id="PTHR10672:SF3">
    <property type="entry name" value="PROTEIN HU-LI TAI SHAO"/>
    <property type="match status" value="1"/>
</dbReference>
<dbReference type="AlphaFoldDB" id="A0ABD2KJS8"/>
<feature type="region of interest" description="Disordered" evidence="2">
    <location>
        <begin position="718"/>
        <end position="772"/>
    </location>
</feature>
<organism evidence="4 5">
    <name type="scientific">Heterodera schachtii</name>
    <name type="common">Sugarbeet cyst nematode worm</name>
    <name type="synonym">Tylenchus schachtii</name>
    <dbReference type="NCBI Taxonomy" id="97005"/>
    <lineage>
        <taxon>Eukaryota</taxon>
        <taxon>Metazoa</taxon>
        <taxon>Ecdysozoa</taxon>
        <taxon>Nematoda</taxon>
        <taxon>Chromadorea</taxon>
        <taxon>Rhabditida</taxon>
        <taxon>Tylenchina</taxon>
        <taxon>Tylenchomorpha</taxon>
        <taxon>Tylenchoidea</taxon>
        <taxon>Heteroderidae</taxon>
        <taxon>Heteroderinae</taxon>
        <taxon>Heterodera</taxon>
    </lineage>
</organism>
<feature type="domain" description="Class II aldolase/adducin N-terminal" evidence="3">
    <location>
        <begin position="139"/>
        <end position="352"/>
    </location>
</feature>
<dbReference type="SUPFAM" id="SSF53639">
    <property type="entry name" value="AraD/HMP-PK domain-like"/>
    <property type="match status" value="2"/>
</dbReference>
<evidence type="ECO:0000259" key="3">
    <source>
        <dbReference type="SMART" id="SM01007"/>
    </source>
</evidence>
<dbReference type="GO" id="GO:0005886">
    <property type="term" value="C:plasma membrane"/>
    <property type="evidence" value="ECO:0007669"/>
    <property type="project" value="UniProtKB-SubCell"/>
</dbReference>
<dbReference type="InterPro" id="IPR036409">
    <property type="entry name" value="Aldolase_II/adducin_N_sf"/>
</dbReference>
<dbReference type="Pfam" id="PF00596">
    <property type="entry name" value="Aldolase_II"/>
    <property type="match status" value="2"/>
</dbReference>
<proteinExistence type="inferred from homology"/>
<name>A0ABD2KJS8_HETSC</name>
<dbReference type="EMBL" id="JBICCN010000015">
    <property type="protein sequence ID" value="KAL3103188.1"/>
    <property type="molecule type" value="Genomic_DNA"/>
</dbReference>